<dbReference type="HAMAP" id="MF_00272">
    <property type="entry name" value="GcvH"/>
    <property type="match status" value="1"/>
</dbReference>
<evidence type="ECO:0000259" key="6">
    <source>
        <dbReference type="PROSITE" id="PS50968"/>
    </source>
</evidence>
<dbReference type="PROSITE" id="PS50968">
    <property type="entry name" value="BIOTINYL_LIPOYL"/>
    <property type="match status" value="1"/>
</dbReference>
<comment type="caution">
    <text evidence="7">The sequence shown here is derived from an EMBL/GenBank/DDBJ whole genome shotgun (WGS) entry which is preliminary data.</text>
</comment>
<dbReference type="Pfam" id="PF01597">
    <property type="entry name" value="GCV_H"/>
    <property type="match status" value="1"/>
</dbReference>
<dbReference type="InterPro" id="IPR003016">
    <property type="entry name" value="2-oxoA_DH_lipoyl-BS"/>
</dbReference>
<dbReference type="GO" id="GO:0019464">
    <property type="term" value="P:glycine decarboxylation via glycine cleavage system"/>
    <property type="evidence" value="ECO:0007669"/>
    <property type="project" value="UniProtKB-UniRule"/>
</dbReference>
<feature type="modified residue" description="N6-lipoyllysine" evidence="4">
    <location>
        <position position="99"/>
    </location>
</feature>
<name>A0AAE0Z7D3_9GAST</name>
<gene>
    <name evidence="7" type="ORF">RRG08_044125</name>
</gene>
<evidence type="ECO:0000313" key="8">
    <source>
        <dbReference type="Proteomes" id="UP001283361"/>
    </source>
</evidence>
<dbReference type="Proteomes" id="UP001283361">
    <property type="component" value="Unassembled WGS sequence"/>
</dbReference>
<dbReference type="GO" id="GO:0009249">
    <property type="term" value="P:protein lipoylation"/>
    <property type="evidence" value="ECO:0007669"/>
    <property type="project" value="TreeGrafter"/>
</dbReference>
<dbReference type="InterPro" id="IPR017453">
    <property type="entry name" value="GCV_H_sub"/>
</dbReference>
<keyword evidence="8" id="KW-1185">Reference proteome</keyword>
<accession>A0AAE0Z7D3</accession>
<dbReference type="NCBIfam" id="NF002270">
    <property type="entry name" value="PRK01202.1"/>
    <property type="match status" value="1"/>
</dbReference>
<evidence type="ECO:0000256" key="2">
    <source>
        <dbReference type="ARBA" id="ARBA00022823"/>
    </source>
</evidence>
<feature type="domain" description="Lipoyl-binding" evidence="6">
    <location>
        <begin position="58"/>
        <end position="140"/>
    </location>
</feature>
<evidence type="ECO:0000256" key="4">
    <source>
        <dbReference type="PIRSR" id="PIRSR617453-50"/>
    </source>
</evidence>
<dbReference type="CDD" id="cd06848">
    <property type="entry name" value="GCS_H"/>
    <property type="match status" value="1"/>
</dbReference>
<dbReference type="PROSITE" id="PS00189">
    <property type="entry name" value="LIPOYL"/>
    <property type="match status" value="1"/>
</dbReference>
<comment type="function">
    <text evidence="5">The H protein shuttles the methylamine group of glycine from the P protein to the T protein.</text>
</comment>
<evidence type="ECO:0000256" key="5">
    <source>
        <dbReference type="RuleBase" id="RU364055"/>
    </source>
</evidence>
<sequence length="164" mass="18230">MAASFARRAIFPTYRCLNGLTRYRQNACHARFISLSNNFQASQWFTKDHEWVTIDGQKGTIGISNYAQEKLGEIVYVELPEIGTSIDAEEVAGCLESVKAASDIVNPVSGTVTEINEALKDEPALVNSKPMDEGWLYKMDLASDVRTDDLMDAAAYKEYCKSCD</sequence>
<keyword evidence="5" id="KW-0496">Mitochondrion</keyword>
<dbReference type="InterPro" id="IPR002930">
    <property type="entry name" value="GCV_H"/>
</dbReference>
<dbReference type="InterPro" id="IPR000089">
    <property type="entry name" value="Biotin_lipoyl"/>
</dbReference>
<proteinExistence type="inferred from homology"/>
<dbReference type="NCBIfam" id="TIGR00527">
    <property type="entry name" value="gcvH"/>
    <property type="match status" value="1"/>
</dbReference>
<comment type="subunit">
    <text evidence="5">The glycine cleavage system is composed of four proteins: P, T, L and H.</text>
</comment>
<dbReference type="InterPro" id="IPR011053">
    <property type="entry name" value="Single_hybrid_motif"/>
</dbReference>
<comment type="subcellular location">
    <subcellularLocation>
        <location evidence="5">Mitochondrion</location>
    </subcellularLocation>
</comment>
<keyword evidence="2 4" id="KW-0450">Lipoyl</keyword>
<dbReference type="EMBL" id="JAWDGP010004466">
    <property type="protein sequence ID" value="KAK3764198.1"/>
    <property type="molecule type" value="Genomic_DNA"/>
</dbReference>
<dbReference type="AlphaFoldDB" id="A0AAE0Z7D3"/>
<dbReference type="PANTHER" id="PTHR11715">
    <property type="entry name" value="GLYCINE CLEAVAGE SYSTEM H PROTEIN"/>
    <property type="match status" value="1"/>
</dbReference>
<evidence type="ECO:0000256" key="1">
    <source>
        <dbReference type="ARBA" id="ARBA00009249"/>
    </source>
</evidence>
<dbReference type="GO" id="GO:0005960">
    <property type="term" value="C:glycine cleavage complex"/>
    <property type="evidence" value="ECO:0007669"/>
    <property type="project" value="UniProtKB-UniRule"/>
</dbReference>
<keyword evidence="3 5" id="KW-0809">Transit peptide</keyword>
<evidence type="ECO:0000256" key="3">
    <source>
        <dbReference type="ARBA" id="ARBA00022946"/>
    </source>
</evidence>
<dbReference type="InterPro" id="IPR033753">
    <property type="entry name" value="GCV_H/Fam206"/>
</dbReference>
<comment type="similarity">
    <text evidence="1 5">Belongs to the GcvH family.</text>
</comment>
<comment type="cofactor">
    <cofactor evidence="5">
        <name>(R)-lipoate</name>
        <dbReference type="ChEBI" id="CHEBI:83088"/>
    </cofactor>
    <text evidence="5">Binds 1 lipoyl cofactor covalently.</text>
</comment>
<reference evidence="7" key="1">
    <citation type="journal article" date="2023" name="G3 (Bethesda)">
        <title>A reference genome for the long-term kleptoplast-retaining sea slug Elysia crispata morphotype clarki.</title>
        <authorList>
            <person name="Eastman K.E."/>
            <person name="Pendleton A.L."/>
            <person name="Shaikh M.A."/>
            <person name="Suttiyut T."/>
            <person name="Ogas R."/>
            <person name="Tomko P."/>
            <person name="Gavelis G."/>
            <person name="Widhalm J.R."/>
            <person name="Wisecaver J.H."/>
        </authorList>
    </citation>
    <scope>NUCLEOTIDE SEQUENCE</scope>
    <source>
        <strain evidence="7">ECLA1</strain>
    </source>
</reference>
<evidence type="ECO:0000313" key="7">
    <source>
        <dbReference type="EMBL" id="KAK3764198.1"/>
    </source>
</evidence>
<dbReference type="GO" id="GO:0005739">
    <property type="term" value="C:mitochondrion"/>
    <property type="evidence" value="ECO:0007669"/>
    <property type="project" value="UniProtKB-SubCell"/>
</dbReference>
<organism evidence="7 8">
    <name type="scientific">Elysia crispata</name>
    <name type="common">lettuce slug</name>
    <dbReference type="NCBI Taxonomy" id="231223"/>
    <lineage>
        <taxon>Eukaryota</taxon>
        <taxon>Metazoa</taxon>
        <taxon>Spiralia</taxon>
        <taxon>Lophotrochozoa</taxon>
        <taxon>Mollusca</taxon>
        <taxon>Gastropoda</taxon>
        <taxon>Heterobranchia</taxon>
        <taxon>Euthyneura</taxon>
        <taxon>Panpulmonata</taxon>
        <taxon>Sacoglossa</taxon>
        <taxon>Placobranchoidea</taxon>
        <taxon>Plakobranchidae</taxon>
        <taxon>Elysia</taxon>
    </lineage>
</organism>
<dbReference type="PANTHER" id="PTHR11715:SF3">
    <property type="entry name" value="GLYCINE CLEAVAGE SYSTEM H PROTEIN-RELATED"/>
    <property type="match status" value="1"/>
</dbReference>
<protein>
    <recommendedName>
        <fullName evidence="5">Glycine cleavage system H protein</fullName>
    </recommendedName>
</protein>
<dbReference type="Gene3D" id="2.40.50.100">
    <property type="match status" value="1"/>
</dbReference>
<dbReference type="SUPFAM" id="SSF51230">
    <property type="entry name" value="Single hybrid motif"/>
    <property type="match status" value="1"/>
</dbReference>